<feature type="transmembrane region" description="Helical" evidence="2">
    <location>
        <begin position="20"/>
        <end position="39"/>
    </location>
</feature>
<dbReference type="AlphaFoldDB" id="A0A1I7XX01"/>
<organism evidence="3 4">
    <name type="scientific">Steinernema glaseri</name>
    <dbReference type="NCBI Taxonomy" id="37863"/>
    <lineage>
        <taxon>Eukaryota</taxon>
        <taxon>Metazoa</taxon>
        <taxon>Ecdysozoa</taxon>
        <taxon>Nematoda</taxon>
        <taxon>Chromadorea</taxon>
        <taxon>Rhabditida</taxon>
        <taxon>Tylenchina</taxon>
        <taxon>Panagrolaimomorpha</taxon>
        <taxon>Strongyloidoidea</taxon>
        <taxon>Steinernematidae</taxon>
        <taxon>Steinernema</taxon>
    </lineage>
</organism>
<evidence type="ECO:0000313" key="3">
    <source>
        <dbReference type="Proteomes" id="UP000095287"/>
    </source>
</evidence>
<keyword evidence="3" id="KW-1185">Reference proteome</keyword>
<accession>A0A1I7XX01</accession>
<feature type="transmembrane region" description="Helical" evidence="2">
    <location>
        <begin position="107"/>
        <end position="125"/>
    </location>
</feature>
<dbReference type="WBParaSite" id="L893_g10452.t1">
    <property type="protein sequence ID" value="L893_g10452.t1"/>
    <property type="gene ID" value="L893_g10452"/>
</dbReference>
<keyword evidence="2" id="KW-0472">Membrane</keyword>
<keyword evidence="2" id="KW-0812">Transmembrane</keyword>
<sequence length="233" mass="25791">MVLKSLSTRYHQWPLDSKSLSLAIGQMNCLTFTLALYVIGEKAPDGPFRPGSGPLTYAFSENAPFISKLAFEAAQQLKRVEVPFSRPLKKALGPSIHSFLQVVMRSLFFLTAPSLAFFVLLTSAADQNYDLHLEEFGQLKRSPLSELFRDGDTSTLKRKLASSSRFWAGKRSVGGLAAGLWKRQDDQIISPTVEVDAEADQDLENGENWAPEVNKNRQGRRFPSLGVAGRTQG</sequence>
<evidence type="ECO:0000256" key="1">
    <source>
        <dbReference type="SAM" id="MobiDB-lite"/>
    </source>
</evidence>
<feature type="region of interest" description="Disordered" evidence="1">
    <location>
        <begin position="200"/>
        <end position="233"/>
    </location>
</feature>
<dbReference type="Proteomes" id="UP000095287">
    <property type="component" value="Unplaced"/>
</dbReference>
<evidence type="ECO:0000256" key="2">
    <source>
        <dbReference type="SAM" id="Phobius"/>
    </source>
</evidence>
<name>A0A1I7XX01_9BILA</name>
<keyword evidence="2" id="KW-1133">Transmembrane helix</keyword>
<proteinExistence type="predicted"/>
<protein>
    <submittedName>
        <fullName evidence="4">Uncharacterized protein</fullName>
    </submittedName>
</protein>
<evidence type="ECO:0000313" key="4">
    <source>
        <dbReference type="WBParaSite" id="L893_g10452.t1"/>
    </source>
</evidence>
<reference evidence="4" key="1">
    <citation type="submission" date="2016-11" db="UniProtKB">
        <authorList>
            <consortium name="WormBaseParasite"/>
        </authorList>
    </citation>
    <scope>IDENTIFICATION</scope>
</reference>